<accession>A0AA39FSD1</accession>
<evidence type="ECO:0000313" key="2">
    <source>
        <dbReference type="Proteomes" id="UP001168972"/>
    </source>
</evidence>
<organism evidence="1 2">
    <name type="scientific">Microctonus hyperodae</name>
    <name type="common">Parasitoid wasp</name>
    <dbReference type="NCBI Taxonomy" id="165561"/>
    <lineage>
        <taxon>Eukaryota</taxon>
        <taxon>Metazoa</taxon>
        <taxon>Ecdysozoa</taxon>
        <taxon>Arthropoda</taxon>
        <taxon>Hexapoda</taxon>
        <taxon>Insecta</taxon>
        <taxon>Pterygota</taxon>
        <taxon>Neoptera</taxon>
        <taxon>Endopterygota</taxon>
        <taxon>Hymenoptera</taxon>
        <taxon>Apocrita</taxon>
        <taxon>Ichneumonoidea</taxon>
        <taxon>Braconidae</taxon>
        <taxon>Euphorinae</taxon>
        <taxon>Microctonus</taxon>
    </lineage>
</organism>
<dbReference type="EMBL" id="JAQQBR010000005">
    <property type="protein sequence ID" value="KAK0174945.1"/>
    <property type="molecule type" value="Genomic_DNA"/>
</dbReference>
<gene>
    <name evidence="1" type="ORF">PV327_008733</name>
</gene>
<evidence type="ECO:0000313" key="1">
    <source>
        <dbReference type="EMBL" id="KAK0174945.1"/>
    </source>
</evidence>
<reference evidence="1" key="1">
    <citation type="journal article" date="2023" name="bioRxiv">
        <title>Scaffold-level genome assemblies of two parasitoid biocontrol wasps reveal the parthenogenesis mechanism and an associated novel virus.</title>
        <authorList>
            <person name="Inwood S."/>
            <person name="Skelly J."/>
            <person name="Guhlin J."/>
            <person name="Harrop T."/>
            <person name="Goldson S."/>
            <person name="Dearden P."/>
        </authorList>
    </citation>
    <scope>NUCLEOTIDE SEQUENCE</scope>
    <source>
        <strain evidence="1">Lincoln</strain>
        <tissue evidence="1">Whole body</tissue>
    </source>
</reference>
<proteinExistence type="predicted"/>
<keyword evidence="2" id="KW-1185">Reference proteome</keyword>
<sequence>MAAQSVVVMHAASCTIRDYVSVILHFVSYAANIDQPIESLEDSLQLCELGNTNVEVNTESAFECLEASCNKYEEEVRSKDDGEENITKKVCIICDKEFKHYKGQKVKVSSFVSRESIDAFLLTAKEYNDGVLINKINFALDEKKWMYYHNLCKRNCINAKGRAMVKEQTPKTSWHKKRDLHKIAFEKVCEFIEEFIIKKRKCRLLSQLDSIHKDAYDSAAKESVADDVAEEIERFRSHFEEKLLKHYPKSITMVTENNSKVCKPYSGVLIQDYDIGTLEKEDKLQKAAIILRDECSVEICPIQRRTFDAILPQLEEYAKRPKLVGGLCSADDSIHAITPRNLQLFHQLNFSWLTSHFLEIPNTPMWVGFNSLVLQDLSHMQ</sequence>
<name>A0AA39FSD1_MICHY</name>
<comment type="caution">
    <text evidence="1">The sequence shown here is derived from an EMBL/GenBank/DDBJ whole genome shotgun (WGS) entry which is preliminary data.</text>
</comment>
<dbReference type="AlphaFoldDB" id="A0AA39FSD1"/>
<protein>
    <submittedName>
        <fullName evidence="1">Uncharacterized protein</fullName>
    </submittedName>
</protein>
<reference evidence="1" key="2">
    <citation type="submission" date="2023-03" db="EMBL/GenBank/DDBJ databases">
        <authorList>
            <person name="Inwood S.N."/>
            <person name="Skelly J.G."/>
            <person name="Guhlin J."/>
            <person name="Harrop T.W.R."/>
            <person name="Goldson S.G."/>
            <person name="Dearden P.K."/>
        </authorList>
    </citation>
    <scope>NUCLEOTIDE SEQUENCE</scope>
    <source>
        <strain evidence="1">Lincoln</strain>
        <tissue evidence="1">Whole body</tissue>
    </source>
</reference>
<dbReference type="Proteomes" id="UP001168972">
    <property type="component" value="Unassembled WGS sequence"/>
</dbReference>